<keyword evidence="8" id="KW-0175">Coiled coil</keyword>
<evidence type="ECO:0000256" key="6">
    <source>
        <dbReference type="ARBA" id="ARBA00023163"/>
    </source>
</evidence>
<keyword evidence="4" id="KW-0805">Transcription regulation</keyword>
<gene>
    <name evidence="10" type="primary">merR1</name>
    <name evidence="10" type="ORF">Spb1_22340</name>
</gene>
<keyword evidence="2" id="KW-0475">Mercuric resistance</keyword>
<dbReference type="PRINTS" id="PR00040">
    <property type="entry name" value="HTHMERR"/>
</dbReference>
<feature type="coiled-coil region" evidence="8">
    <location>
        <begin position="84"/>
        <end position="118"/>
    </location>
</feature>
<evidence type="ECO:0000313" key="11">
    <source>
        <dbReference type="Proteomes" id="UP000315349"/>
    </source>
</evidence>
<name>A0A518GNU4_9PLAN</name>
<dbReference type="Gene3D" id="1.10.1660.10">
    <property type="match status" value="1"/>
</dbReference>
<dbReference type="SMART" id="SM00422">
    <property type="entry name" value="HTH_MERR"/>
    <property type="match status" value="1"/>
</dbReference>
<dbReference type="GO" id="GO:0003700">
    <property type="term" value="F:DNA-binding transcription factor activity"/>
    <property type="evidence" value="ECO:0007669"/>
    <property type="project" value="InterPro"/>
</dbReference>
<dbReference type="AlphaFoldDB" id="A0A518GNU4"/>
<dbReference type="GO" id="GO:0045340">
    <property type="term" value="F:mercury ion binding"/>
    <property type="evidence" value="ECO:0007669"/>
    <property type="project" value="InterPro"/>
</dbReference>
<organism evidence="10 11">
    <name type="scientific">Planctopirus ephydatiae</name>
    <dbReference type="NCBI Taxonomy" id="2528019"/>
    <lineage>
        <taxon>Bacteria</taxon>
        <taxon>Pseudomonadati</taxon>
        <taxon>Planctomycetota</taxon>
        <taxon>Planctomycetia</taxon>
        <taxon>Planctomycetales</taxon>
        <taxon>Planctomycetaceae</taxon>
        <taxon>Planctopirus</taxon>
    </lineage>
</organism>
<dbReference type="InterPro" id="IPR000551">
    <property type="entry name" value="MerR-type_HTH_dom"/>
</dbReference>
<proteinExistence type="predicted"/>
<dbReference type="PANTHER" id="PTHR30204:SF94">
    <property type="entry name" value="HEAVY METAL-DEPENDENT TRANSCRIPTIONAL REGULATOR HI_0293-RELATED"/>
    <property type="match status" value="1"/>
</dbReference>
<dbReference type="InterPro" id="IPR015358">
    <property type="entry name" value="Tscrpt_reg_MerR_DNA-bd"/>
</dbReference>
<evidence type="ECO:0000259" key="9">
    <source>
        <dbReference type="PROSITE" id="PS50937"/>
    </source>
</evidence>
<reference evidence="10 11" key="1">
    <citation type="submission" date="2019-02" db="EMBL/GenBank/DDBJ databases">
        <title>Deep-cultivation of Planctomycetes and their phenomic and genomic characterization uncovers novel biology.</title>
        <authorList>
            <person name="Wiegand S."/>
            <person name="Jogler M."/>
            <person name="Boedeker C."/>
            <person name="Pinto D."/>
            <person name="Vollmers J."/>
            <person name="Rivas-Marin E."/>
            <person name="Kohn T."/>
            <person name="Peeters S.H."/>
            <person name="Heuer A."/>
            <person name="Rast P."/>
            <person name="Oberbeckmann S."/>
            <person name="Bunk B."/>
            <person name="Jeske O."/>
            <person name="Meyerdierks A."/>
            <person name="Storesund J.E."/>
            <person name="Kallscheuer N."/>
            <person name="Luecker S."/>
            <person name="Lage O.M."/>
            <person name="Pohl T."/>
            <person name="Merkel B.J."/>
            <person name="Hornburger P."/>
            <person name="Mueller R.-W."/>
            <person name="Bruemmer F."/>
            <person name="Labrenz M."/>
            <person name="Spormann A.M."/>
            <person name="Op den Camp H."/>
            <person name="Overmann J."/>
            <person name="Amann R."/>
            <person name="Jetten M.S.M."/>
            <person name="Mascher T."/>
            <person name="Medema M.H."/>
            <person name="Devos D.P."/>
            <person name="Kaster A.-K."/>
            <person name="Ovreas L."/>
            <person name="Rohde M."/>
            <person name="Galperin M.Y."/>
            <person name="Jogler C."/>
        </authorList>
    </citation>
    <scope>NUCLEOTIDE SEQUENCE [LARGE SCALE GENOMIC DNA]</scope>
    <source>
        <strain evidence="10 11">Spb1</strain>
    </source>
</reference>
<sequence length="149" mass="17453">MSALKIGEVAKRSDVGIETIRYYERQGLLAEPDRRPSGYRQYDESVVSRLQFIRRAKELGFTLSEIKELLGLWFDVNTKCVHVRQRAERKINDIEDKIRSLQRMKRSLKKIVSQCENRDAVSECPLWLGLDEPRKNANVDDSTSKKRKR</sequence>
<feature type="domain" description="HTH merR-type" evidence="9">
    <location>
        <begin position="3"/>
        <end position="72"/>
    </location>
</feature>
<keyword evidence="6" id="KW-0804">Transcription</keyword>
<dbReference type="InterPro" id="IPR011794">
    <property type="entry name" value="MerR"/>
</dbReference>
<evidence type="ECO:0000256" key="2">
    <source>
        <dbReference type="ARBA" id="ARBA00022466"/>
    </source>
</evidence>
<dbReference type="GO" id="GO:0046689">
    <property type="term" value="P:response to mercury ion"/>
    <property type="evidence" value="ECO:0007669"/>
    <property type="project" value="UniProtKB-KW"/>
</dbReference>
<comment type="function">
    <text evidence="7">Mediates the mercuric-dependent induction of mercury resistance operon. In the absence of mercury MerR represses transcription by binding tightly to the mer operator region; when mercury is present the dimeric complex binds a single ion and becomes a potent transcriptional activator, while remaining bound to the mer site.</text>
</comment>
<dbReference type="GO" id="GO:0003677">
    <property type="term" value="F:DNA binding"/>
    <property type="evidence" value="ECO:0007669"/>
    <property type="project" value="UniProtKB-KW"/>
</dbReference>
<keyword evidence="5" id="KW-0238">DNA-binding</keyword>
<evidence type="ECO:0000313" key="10">
    <source>
        <dbReference type="EMBL" id="QDV30305.1"/>
    </source>
</evidence>
<evidence type="ECO:0000256" key="7">
    <source>
        <dbReference type="ARBA" id="ARBA00024874"/>
    </source>
</evidence>
<protein>
    <recommendedName>
        <fullName evidence="1">Mercuric resistance operon regulatory protein</fullName>
    </recommendedName>
</protein>
<dbReference type="PANTHER" id="PTHR30204">
    <property type="entry name" value="REDOX-CYCLING DRUG-SENSING TRANSCRIPTIONAL ACTIVATOR SOXR"/>
    <property type="match status" value="1"/>
</dbReference>
<evidence type="ECO:0000256" key="8">
    <source>
        <dbReference type="SAM" id="Coils"/>
    </source>
</evidence>
<keyword evidence="3" id="KW-0476">Mercury</keyword>
<dbReference type="Pfam" id="PF00376">
    <property type="entry name" value="MerR"/>
    <property type="match status" value="1"/>
</dbReference>
<accession>A0A518GNU4</accession>
<dbReference type="KEGG" id="peh:Spb1_22340"/>
<dbReference type="CDD" id="cd04783">
    <property type="entry name" value="HTH_MerR1"/>
    <property type="match status" value="1"/>
</dbReference>
<evidence type="ECO:0000256" key="3">
    <source>
        <dbReference type="ARBA" id="ARBA00022914"/>
    </source>
</evidence>
<dbReference type="OrthoDB" id="9791488at2"/>
<dbReference type="EMBL" id="CP036299">
    <property type="protein sequence ID" value="QDV30305.1"/>
    <property type="molecule type" value="Genomic_DNA"/>
</dbReference>
<dbReference type="InterPro" id="IPR009061">
    <property type="entry name" value="DNA-bd_dom_put_sf"/>
</dbReference>
<dbReference type="PROSITE" id="PS50937">
    <property type="entry name" value="HTH_MERR_2"/>
    <property type="match status" value="1"/>
</dbReference>
<dbReference type="Pfam" id="PF09278">
    <property type="entry name" value="MerR-DNA-bind"/>
    <property type="match status" value="1"/>
</dbReference>
<dbReference type="InterPro" id="IPR047057">
    <property type="entry name" value="MerR_fam"/>
</dbReference>
<keyword evidence="11" id="KW-1185">Reference proteome</keyword>
<evidence type="ECO:0000256" key="5">
    <source>
        <dbReference type="ARBA" id="ARBA00023125"/>
    </source>
</evidence>
<dbReference type="Proteomes" id="UP000315349">
    <property type="component" value="Chromosome"/>
</dbReference>
<dbReference type="SUPFAM" id="SSF46955">
    <property type="entry name" value="Putative DNA-binding domain"/>
    <property type="match status" value="1"/>
</dbReference>
<evidence type="ECO:0000256" key="4">
    <source>
        <dbReference type="ARBA" id="ARBA00023015"/>
    </source>
</evidence>
<dbReference type="RefSeq" id="WP_145299457.1">
    <property type="nucleotide sequence ID" value="NZ_CP036299.1"/>
</dbReference>
<evidence type="ECO:0000256" key="1">
    <source>
        <dbReference type="ARBA" id="ARBA00017146"/>
    </source>
</evidence>